<evidence type="ECO:0000313" key="2">
    <source>
        <dbReference type="Proteomes" id="UP000275331"/>
    </source>
</evidence>
<dbReference type="OrthoDB" id="10011880at2"/>
<protein>
    <submittedName>
        <fullName evidence="1">Uncharacterized protein</fullName>
    </submittedName>
</protein>
<organism evidence="1 2">
    <name type="scientific">Atlantibacter subterraneus</name>
    <dbReference type="NCBI Taxonomy" id="255519"/>
    <lineage>
        <taxon>Bacteria</taxon>
        <taxon>Pseudomonadati</taxon>
        <taxon>Pseudomonadota</taxon>
        <taxon>Gammaproteobacteria</taxon>
        <taxon>Enterobacterales</taxon>
        <taxon>Enterobacteriaceae</taxon>
        <taxon>Atlantibacter</taxon>
    </lineage>
</organism>
<proteinExistence type="predicted"/>
<dbReference type="EMBL" id="RHXB01000022">
    <property type="protein sequence ID" value="RSE21923.1"/>
    <property type="molecule type" value="Genomic_DNA"/>
</dbReference>
<gene>
    <name evidence="1" type="ORF">EGT71_22595</name>
</gene>
<accession>A0A427UNF6</accession>
<dbReference type="Proteomes" id="UP000275331">
    <property type="component" value="Unassembled WGS sequence"/>
</dbReference>
<reference evidence="1 2" key="1">
    <citation type="submission" date="2018-10" db="EMBL/GenBank/DDBJ databases">
        <title>Transmission dynamics of multidrug resistant bacteria on intensive care unit surfaces.</title>
        <authorList>
            <person name="D'Souza A.W."/>
            <person name="Potter R.F."/>
            <person name="Wallace M."/>
            <person name="Shupe A."/>
            <person name="Patel S."/>
            <person name="Sun S."/>
            <person name="Gul D."/>
            <person name="Kwon J.H."/>
            <person name="Andleeb S."/>
            <person name="Burnham C.-A.D."/>
            <person name="Dantas G."/>
        </authorList>
    </citation>
    <scope>NUCLEOTIDE SEQUENCE [LARGE SCALE GENOMIC DNA]</scope>
    <source>
        <strain evidence="1 2">AS_373</strain>
    </source>
</reference>
<dbReference type="AlphaFoldDB" id="A0A427UNF6"/>
<comment type="caution">
    <text evidence="1">The sequence shown here is derived from an EMBL/GenBank/DDBJ whole genome shotgun (WGS) entry which is preliminary data.</text>
</comment>
<sequence length="150" mass="16084">MYRRSGYLPGTTVPPASSVSLSAWDHGPTCIAGQVICLGPRSHLHRRSAYLPGTTVPPVSPVRLSAWDHGPTWSSSLSAWDHGPTCIAGQVICLGPRSHLHRLSAYLPGTTVPPVSPVRLSVWDHGATCIAGQVICLGPRSHLHRRHIIS</sequence>
<name>A0A427UNF6_9ENTR</name>
<evidence type="ECO:0000313" key="1">
    <source>
        <dbReference type="EMBL" id="RSE21923.1"/>
    </source>
</evidence>